<evidence type="ECO:0000256" key="1">
    <source>
        <dbReference type="SAM" id="MobiDB-lite"/>
    </source>
</evidence>
<evidence type="ECO:0000313" key="2">
    <source>
        <dbReference type="EMBL" id="PJI85852.1"/>
    </source>
</evidence>
<keyword evidence="3" id="KW-1185">Reference proteome</keyword>
<reference evidence="2 3" key="1">
    <citation type="submission" date="2017-11" db="EMBL/GenBank/DDBJ databases">
        <title>Genomic Encyclopedia of Archaeal and Bacterial Type Strains, Phase II (KMG-II): From Individual Species to Whole Genera.</title>
        <authorList>
            <person name="Goeker M."/>
        </authorList>
    </citation>
    <scope>NUCLEOTIDE SEQUENCE [LARGE SCALE GENOMIC DNA]</scope>
    <source>
        <strain evidence="2 3">DSM 29128</strain>
    </source>
</reference>
<dbReference type="AlphaFoldDB" id="A0A2M8W4J9"/>
<dbReference type="Proteomes" id="UP000228531">
    <property type="component" value="Unassembled WGS sequence"/>
</dbReference>
<accession>A0A2M8W4J9</accession>
<protein>
    <submittedName>
        <fullName evidence="2">Uncharacterized protein</fullName>
    </submittedName>
</protein>
<sequence>MARLTRKIGRSAITGRFTSVATARNKSKTHVVETVKKTKPRKRK</sequence>
<proteinExistence type="predicted"/>
<name>A0A2M8W4J9_9RHOB</name>
<comment type="caution">
    <text evidence="2">The sequence shown here is derived from an EMBL/GenBank/DDBJ whole genome shotgun (WGS) entry which is preliminary data.</text>
</comment>
<feature type="region of interest" description="Disordered" evidence="1">
    <location>
        <begin position="20"/>
        <end position="44"/>
    </location>
</feature>
<gene>
    <name evidence="2" type="ORF">BC777_2199</name>
</gene>
<organism evidence="2 3">
    <name type="scientific">Yoonia maricola</name>
    <dbReference type="NCBI Taxonomy" id="420999"/>
    <lineage>
        <taxon>Bacteria</taxon>
        <taxon>Pseudomonadati</taxon>
        <taxon>Pseudomonadota</taxon>
        <taxon>Alphaproteobacteria</taxon>
        <taxon>Rhodobacterales</taxon>
        <taxon>Paracoccaceae</taxon>
        <taxon>Yoonia</taxon>
    </lineage>
</organism>
<dbReference type="EMBL" id="PGTY01000002">
    <property type="protein sequence ID" value="PJI85852.1"/>
    <property type="molecule type" value="Genomic_DNA"/>
</dbReference>
<evidence type="ECO:0000313" key="3">
    <source>
        <dbReference type="Proteomes" id="UP000228531"/>
    </source>
</evidence>